<dbReference type="PANTHER" id="PTHR43162">
    <property type="match status" value="1"/>
</dbReference>
<dbReference type="RefSeq" id="WP_083061426.1">
    <property type="nucleotide sequence ID" value="NZ_JACKVM010000005.1"/>
</dbReference>
<accession>A0A1W9YQL4</accession>
<dbReference type="EMBL" id="MVHJ01000030">
    <property type="protein sequence ID" value="ORA02368.1"/>
    <property type="molecule type" value="Genomic_DNA"/>
</dbReference>
<comment type="caution">
    <text evidence="2">The sequence shown here is derived from an EMBL/GenBank/DDBJ whole genome shotgun (WGS) entry which is preliminary data.</text>
</comment>
<dbReference type="OrthoDB" id="3510772at2"/>
<dbReference type="PANTHER" id="PTHR43162:SF1">
    <property type="entry name" value="PRESTALK A DIFFERENTIATION PROTEIN A"/>
    <property type="match status" value="1"/>
</dbReference>
<proteinExistence type="predicted"/>
<dbReference type="InterPro" id="IPR036291">
    <property type="entry name" value="NAD(P)-bd_dom_sf"/>
</dbReference>
<dbReference type="InterPro" id="IPR001509">
    <property type="entry name" value="Epimerase_deHydtase"/>
</dbReference>
<feature type="domain" description="NAD-dependent epimerase/dehydratase" evidence="1">
    <location>
        <begin position="4"/>
        <end position="63"/>
    </location>
</feature>
<dbReference type="STRING" id="564198.BST17_24155"/>
<evidence type="ECO:0000259" key="1">
    <source>
        <dbReference type="Pfam" id="PF01370"/>
    </source>
</evidence>
<keyword evidence="3" id="KW-1185">Reference proteome</keyword>
<evidence type="ECO:0000313" key="2">
    <source>
        <dbReference type="EMBL" id="ORA02368.1"/>
    </source>
</evidence>
<dbReference type="Gene3D" id="3.90.25.10">
    <property type="entry name" value="UDP-galactose 4-epimerase, domain 1"/>
    <property type="match status" value="1"/>
</dbReference>
<dbReference type="AlphaFoldDB" id="A0A1W9YQL4"/>
<reference evidence="2 3" key="1">
    <citation type="submission" date="2017-02" db="EMBL/GenBank/DDBJ databases">
        <title>The new phylogeny of genus Mycobacterium.</title>
        <authorList>
            <person name="Tortoli E."/>
            <person name="Trovato A."/>
            <person name="Cirillo D.M."/>
        </authorList>
    </citation>
    <scope>NUCLEOTIDE SEQUENCE [LARGE SCALE GENOMIC DNA]</scope>
    <source>
        <strain evidence="2 3">DSM 45578</strain>
    </source>
</reference>
<dbReference type="Proteomes" id="UP000192366">
    <property type="component" value="Unassembled WGS sequence"/>
</dbReference>
<dbReference type="InterPro" id="IPR051604">
    <property type="entry name" value="Ergot_Alk_Oxidoreductase"/>
</dbReference>
<dbReference type="SUPFAM" id="SSF51735">
    <property type="entry name" value="NAD(P)-binding Rossmann-fold domains"/>
    <property type="match status" value="1"/>
</dbReference>
<gene>
    <name evidence="2" type="ORF">BST17_24155</name>
</gene>
<evidence type="ECO:0000313" key="3">
    <source>
        <dbReference type="Proteomes" id="UP000192366"/>
    </source>
</evidence>
<name>A0A1W9YQL4_MYCBA</name>
<sequence length="271" mass="28652">MTPVLVTGATGNTGALVCRELAAAGVTVRPASRRPGPDGVRFDWADRSTHDDAIAGVERMYLVAPVGVAEPAPIVRPLLQAGLQDRLRRVVLLSSSATEPGDTGLGALDRLVREVMPEWAILRPSWFMSNFVGDHPVAAGLRSGTLTTATGDGRIGFVDVADIASVAAVLLRQDHAPNDEFVLTGPQALSYADVCAIYSGLTGRATRHVSIGTADRVRQLTDSGLPADFAQILAGMDERIGRGAEDRVTDTVRKLTGRPPRSLHEVLAGHP</sequence>
<dbReference type="Gene3D" id="3.40.50.720">
    <property type="entry name" value="NAD(P)-binding Rossmann-like Domain"/>
    <property type="match status" value="1"/>
</dbReference>
<organism evidence="2 3">
    <name type="scientific">Mycolicibacterium bacteremicum</name>
    <name type="common">Mycobacterium bacteremicum</name>
    <dbReference type="NCBI Taxonomy" id="564198"/>
    <lineage>
        <taxon>Bacteria</taxon>
        <taxon>Bacillati</taxon>
        <taxon>Actinomycetota</taxon>
        <taxon>Actinomycetes</taxon>
        <taxon>Mycobacteriales</taxon>
        <taxon>Mycobacteriaceae</taxon>
        <taxon>Mycolicibacterium</taxon>
    </lineage>
</organism>
<protein>
    <submittedName>
        <fullName evidence="2">Ergot alkaloid biosynthesis protein</fullName>
    </submittedName>
</protein>
<dbReference type="Pfam" id="PF01370">
    <property type="entry name" value="Epimerase"/>
    <property type="match status" value="1"/>
</dbReference>